<comment type="caution">
    <text evidence="3">The sequence shown here is derived from an EMBL/GenBank/DDBJ whole genome shotgun (WGS) entry which is preliminary data.</text>
</comment>
<dbReference type="Proteomes" id="UP000054937">
    <property type="component" value="Unassembled WGS sequence"/>
</dbReference>
<keyword evidence="1" id="KW-0175">Coiled coil</keyword>
<keyword evidence="2" id="KW-1133">Transmembrane helix</keyword>
<accession>A0A0V0QV83</accession>
<evidence type="ECO:0000313" key="4">
    <source>
        <dbReference type="Proteomes" id="UP000054937"/>
    </source>
</evidence>
<dbReference type="SUPFAM" id="SSF57184">
    <property type="entry name" value="Growth factor receptor domain"/>
    <property type="match status" value="1"/>
</dbReference>
<protein>
    <submittedName>
        <fullName evidence="3">Insulin-like growth factor binding protein, N-terminal</fullName>
    </submittedName>
</protein>
<proteinExistence type="predicted"/>
<evidence type="ECO:0000256" key="1">
    <source>
        <dbReference type="SAM" id="Coils"/>
    </source>
</evidence>
<name>A0A0V0QV83_PSEPJ</name>
<feature type="transmembrane region" description="Helical" evidence="2">
    <location>
        <begin position="181"/>
        <end position="203"/>
    </location>
</feature>
<sequence length="350" mass="41355">MLQCKTCEEGEKCLTCFNSENLPPFCLNPINSHTLIMNQEIMEDKKCQIKCKGCYYNELNQQVCQQCQGQNRKYLNQNCLCKDGYHDYYGFSKNCVKCPQNCKNCQDDNTCTECAENEILNKYTQKCQKCEFGQIYNQFTKKCQNCLYFQRECLFKCPRNTKVNENNICITIEIQLKQNLFAYYSSLVVIIISMFAGYIIFALKFQKKIIALNENFSELEIEKEFNEQIMGQLENFDIQSLKREIEKCEDLINNVQDQIISQNVSNKLIKKLQQQERDHLNQLKILRFIQKLFIKQKHKEKANNKELNQKQQQQLNSLNNSPRIIEKNIQITNQNSRPNQQQQSINNNGY</sequence>
<keyword evidence="4" id="KW-1185">Reference proteome</keyword>
<dbReference type="Gene3D" id="2.10.220.10">
    <property type="entry name" value="Hormone Receptor, Insulin-like Growth Factor Receptor 1, Chain A, domain 2"/>
    <property type="match status" value="1"/>
</dbReference>
<dbReference type="InterPro" id="IPR009030">
    <property type="entry name" value="Growth_fac_rcpt_cys_sf"/>
</dbReference>
<dbReference type="AlphaFoldDB" id="A0A0V0QV83"/>
<dbReference type="OrthoDB" id="27819at2759"/>
<dbReference type="InParanoid" id="A0A0V0QV83"/>
<gene>
    <name evidence="3" type="ORF">PPERSA_06049</name>
</gene>
<reference evidence="3 4" key="1">
    <citation type="journal article" date="2015" name="Sci. Rep.">
        <title>Genome of the facultative scuticociliatosis pathogen Pseudocohnilembus persalinus provides insight into its virulence through horizontal gene transfer.</title>
        <authorList>
            <person name="Xiong J."/>
            <person name="Wang G."/>
            <person name="Cheng J."/>
            <person name="Tian M."/>
            <person name="Pan X."/>
            <person name="Warren A."/>
            <person name="Jiang C."/>
            <person name="Yuan D."/>
            <person name="Miao W."/>
        </authorList>
    </citation>
    <scope>NUCLEOTIDE SEQUENCE [LARGE SCALE GENOMIC DNA]</scope>
    <source>
        <strain evidence="3">36N120E</strain>
    </source>
</reference>
<keyword evidence="2" id="KW-0472">Membrane</keyword>
<organism evidence="3 4">
    <name type="scientific">Pseudocohnilembus persalinus</name>
    <name type="common">Ciliate</name>
    <dbReference type="NCBI Taxonomy" id="266149"/>
    <lineage>
        <taxon>Eukaryota</taxon>
        <taxon>Sar</taxon>
        <taxon>Alveolata</taxon>
        <taxon>Ciliophora</taxon>
        <taxon>Intramacronucleata</taxon>
        <taxon>Oligohymenophorea</taxon>
        <taxon>Scuticociliatia</taxon>
        <taxon>Philasterida</taxon>
        <taxon>Pseudocohnilembidae</taxon>
        <taxon>Pseudocohnilembus</taxon>
    </lineage>
</organism>
<dbReference type="EMBL" id="LDAU01000098">
    <property type="protein sequence ID" value="KRX06167.1"/>
    <property type="molecule type" value="Genomic_DNA"/>
</dbReference>
<keyword evidence="2" id="KW-0812">Transmembrane</keyword>
<feature type="coiled-coil region" evidence="1">
    <location>
        <begin position="202"/>
        <end position="258"/>
    </location>
</feature>
<evidence type="ECO:0000313" key="3">
    <source>
        <dbReference type="EMBL" id="KRX06167.1"/>
    </source>
</evidence>
<evidence type="ECO:0000256" key="2">
    <source>
        <dbReference type="SAM" id="Phobius"/>
    </source>
</evidence>